<dbReference type="GO" id="GO:0000981">
    <property type="term" value="F:DNA-binding transcription factor activity, RNA polymerase II-specific"/>
    <property type="evidence" value="ECO:0007669"/>
    <property type="project" value="TreeGrafter"/>
</dbReference>
<evidence type="ECO:0000256" key="6">
    <source>
        <dbReference type="SAM" id="MobiDB-lite"/>
    </source>
</evidence>
<feature type="compositionally biased region" description="Polar residues" evidence="6">
    <location>
        <begin position="283"/>
        <end position="292"/>
    </location>
</feature>
<dbReference type="GO" id="GO:0046983">
    <property type="term" value="F:protein dimerization activity"/>
    <property type="evidence" value="ECO:0007669"/>
    <property type="project" value="InterPro"/>
</dbReference>
<dbReference type="GO" id="GO:0001707">
    <property type="term" value="P:mesoderm formation"/>
    <property type="evidence" value="ECO:0007669"/>
    <property type="project" value="TreeGrafter"/>
</dbReference>
<dbReference type="Gene3D" id="4.10.280.10">
    <property type="entry name" value="Helix-loop-helix DNA-binding domain"/>
    <property type="match status" value="1"/>
</dbReference>
<evidence type="ECO:0000313" key="8">
    <source>
        <dbReference type="EMBL" id="KAK8381004.1"/>
    </source>
</evidence>
<feature type="region of interest" description="Disordered" evidence="6">
    <location>
        <begin position="529"/>
        <end position="550"/>
    </location>
</feature>
<reference evidence="8 9" key="1">
    <citation type="submission" date="2023-03" db="EMBL/GenBank/DDBJ databases">
        <title>High-quality genome of Scylla paramamosain provides insights in environmental adaptation.</title>
        <authorList>
            <person name="Zhang L."/>
        </authorList>
    </citation>
    <scope>NUCLEOTIDE SEQUENCE [LARGE SCALE GENOMIC DNA]</scope>
    <source>
        <strain evidence="8">LZ_2023a</strain>
        <tissue evidence="8">Muscle</tissue>
    </source>
</reference>
<feature type="region of interest" description="Disordered" evidence="6">
    <location>
        <begin position="403"/>
        <end position="424"/>
    </location>
</feature>
<evidence type="ECO:0000256" key="4">
    <source>
        <dbReference type="ARBA" id="ARBA00023163"/>
    </source>
</evidence>
<dbReference type="InterPro" id="IPR011598">
    <property type="entry name" value="bHLH_dom"/>
</dbReference>
<feature type="compositionally biased region" description="Low complexity" evidence="6">
    <location>
        <begin position="485"/>
        <end position="495"/>
    </location>
</feature>
<keyword evidence="3" id="KW-0238">DNA-binding</keyword>
<accession>A0AAW0SZX7</accession>
<feature type="region of interest" description="Disordered" evidence="6">
    <location>
        <begin position="232"/>
        <end position="298"/>
    </location>
</feature>
<evidence type="ECO:0000313" key="9">
    <source>
        <dbReference type="Proteomes" id="UP001487740"/>
    </source>
</evidence>
<dbReference type="PANTHER" id="PTHR20937:SF3">
    <property type="entry name" value="IP14615P"/>
    <property type="match status" value="1"/>
</dbReference>
<gene>
    <name evidence="8" type="ORF">O3P69_008136</name>
</gene>
<dbReference type="InterPro" id="IPR040259">
    <property type="entry name" value="Mesogenin/MesP"/>
</dbReference>
<feature type="domain" description="BHLH" evidence="7">
    <location>
        <begin position="559"/>
        <end position="625"/>
    </location>
</feature>
<dbReference type="GO" id="GO:0000978">
    <property type="term" value="F:RNA polymerase II cis-regulatory region sequence-specific DNA binding"/>
    <property type="evidence" value="ECO:0007669"/>
    <property type="project" value="TreeGrafter"/>
</dbReference>
<dbReference type="PROSITE" id="PS50888">
    <property type="entry name" value="BHLH"/>
    <property type="match status" value="1"/>
</dbReference>
<dbReference type="SUPFAM" id="SSF47459">
    <property type="entry name" value="HLH, helix-loop-helix DNA-binding domain"/>
    <property type="match status" value="1"/>
</dbReference>
<keyword evidence="1" id="KW-0217">Developmental protein</keyword>
<dbReference type="InterPro" id="IPR036638">
    <property type="entry name" value="HLH_DNA-bd_sf"/>
</dbReference>
<sequence length="719" mass="77528">MVVPLPRRCSSKDDIQKHAEHALRAGVTHFLWESIPSSLDHATGEEPGKWSGRAGAAHVLPQPRRSHLHHTCGSSLPRCNTPPSTRGAGLVIMPKIQKYKAASTGEDTSFRSTAQLHPKIRPLTRILANSSLISDAQSTVNKSKSTTNSANTNVKISKPVVETTGTPHTTNINNITSENESENKSDNKVAELVLPENTVEVHFIPDSEGNITRIPGRSDIVQLRHHGRLITLPVVPTDSEQSKTQNTSHSYKGSETAAQETQESPVDFSPGGPRGDPLLARTAQATSPSPAGNISVDSGVLDVSGGSSSEALSLPSTELFREDPALTGNDLTPTPPAKLPSIESAFSRVGEVFHTHDVPIIISSSLASEPPTAHTSDPAPSYTTLRTVSSLYSPSYAGPSQLLAHSTPSTLPSPPTSSSVGPDSLYVDATANISHYQPVTPPGTLLTSTDPGHIHHLMPAIHTYPAEYAIRHGDQATTTPGMGLPYPYSSSASPSTLARTLRAPPHSNTTPITTTSTTAGVAGMRGLVAGSGTIPRTGPGSRGGRARSQRVHEKLSREEYKKSACDRERTRMRDMNNAFDLLRERLPFCRPPGKKCSKMDSLSGRDRFPSKLETLRLAIRYIRHLANTLSCPVDAIYPDYDPPPYNVTSVPPNLRLQQRLYAPQSVSAHSSALALYSSGPSLEGLDYPYMPQTLATSMSHDYLREPFWQTDTPLPEYQY</sequence>
<keyword evidence="2" id="KW-0805">Transcription regulation</keyword>
<comment type="caution">
    <text evidence="8">The sequence shown here is derived from an EMBL/GenBank/DDBJ whole genome shotgun (WGS) entry which is preliminary data.</text>
</comment>
<keyword evidence="5" id="KW-0539">Nucleus</keyword>
<name>A0AAW0SZX7_SCYPA</name>
<evidence type="ECO:0000256" key="1">
    <source>
        <dbReference type="ARBA" id="ARBA00022473"/>
    </source>
</evidence>
<dbReference type="AlphaFoldDB" id="A0AAW0SZX7"/>
<proteinExistence type="predicted"/>
<dbReference type="CDD" id="cd11390">
    <property type="entry name" value="bHLH_TS"/>
    <property type="match status" value="1"/>
</dbReference>
<dbReference type="SMART" id="SM00353">
    <property type="entry name" value="HLH"/>
    <property type="match status" value="1"/>
</dbReference>
<feature type="region of interest" description="Disordered" evidence="6">
    <location>
        <begin position="475"/>
        <end position="517"/>
    </location>
</feature>
<feature type="compositionally biased region" description="Polar residues" evidence="6">
    <location>
        <begin position="72"/>
        <end position="84"/>
    </location>
</feature>
<protein>
    <recommendedName>
        <fullName evidence="7">BHLH domain-containing protein</fullName>
    </recommendedName>
</protein>
<keyword evidence="9" id="KW-1185">Reference proteome</keyword>
<organism evidence="8 9">
    <name type="scientific">Scylla paramamosain</name>
    <name type="common">Mud crab</name>
    <dbReference type="NCBI Taxonomy" id="85552"/>
    <lineage>
        <taxon>Eukaryota</taxon>
        <taxon>Metazoa</taxon>
        <taxon>Ecdysozoa</taxon>
        <taxon>Arthropoda</taxon>
        <taxon>Crustacea</taxon>
        <taxon>Multicrustacea</taxon>
        <taxon>Malacostraca</taxon>
        <taxon>Eumalacostraca</taxon>
        <taxon>Eucarida</taxon>
        <taxon>Decapoda</taxon>
        <taxon>Pleocyemata</taxon>
        <taxon>Brachyura</taxon>
        <taxon>Eubrachyura</taxon>
        <taxon>Portunoidea</taxon>
        <taxon>Portunidae</taxon>
        <taxon>Portuninae</taxon>
        <taxon>Scylla</taxon>
    </lineage>
</organism>
<feature type="region of interest" description="Disordered" evidence="6">
    <location>
        <begin position="62"/>
        <end position="87"/>
    </location>
</feature>
<evidence type="ECO:0000256" key="5">
    <source>
        <dbReference type="ARBA" id="ARBA00023242"/>
    </source>
</evidence>
<dbReference type="GO" id="GO:0005634">
    <property type="term" value="C:nucleus"/>
    <property type="evidence" value="ECO:0007669"/>
    <property type="project" value="TreeGrafter"/>
</dbReference>
<evidence type="ECO:0000256" key="3">
    <source>
        <dbReference type="ARBA" id="ARBA00023125"/>
    </source>
</evidence>
<dbReference type="EMBL" id="JARAKH010000041">
    <property type="protein sequence ID" value="KAK8381004.1"/>
    <property type="molecule type" value="Genomic_DNA"/>
</dbReference>
<feature type="compositionally biased region" description="Polar residues" evidence="6">
    <location>
        <begin position="238"/>
        <end position="264"/>
    </location>
</feature>
<dbReference type="Pfam" id="PF00010">
    <property type="entry name" value="HLH"/>
    <property type="match status" value="1"/>
</dbReference>
<evidence type="ECO:0000259" key="7">
    <source>
        <dbReference type="PROSITE" id="PS50888"/>
    </source>
</evidence>
<dbReference type="Proteomes" id="UP001487740">
    <property type="component" value="Unassembled WGS sequence"/>
</dbReference>
<dbReference type="PANTHER" id="PTHR20937">
    <property type="entry name" value="IP14615P"/>
    <property type="match status" value="1"/>
</dbReference>
<keyword evidence="4" id="KW-0804">Transcription</keyword>
<evidence type="ECO:0000256" key="2">
    <source>
        <dbReference type="ARBA" id="ARBA00023015"/>
    </source>
</evidence>